<keyword evidence="5" id="KW-1185">Reference proteome</keyword>
<sequence>MGDHMDALNLDRRDCFKLLAGLGLGLAGSAVPAVAAPLTLDQIKKNGSVRIGCEAAYRPFTFRDQGKIVGYDVDLAEIIYKPLGVKCDFIDTAWSGIVPALYAGNFDVIHCAMTYTKERVGRVAFSIPYAEATQEMLIRAADAGKVKAVEDMSGKILGVKLGSAGDTMKTALDQRVAAKAGKGFSEVKTYDDHPAAYLALAQGSVDGVINTLATLTQVLKDAPGRYAIIRNVGPMTWSGIATRKDEKDLIGFVDQRLAQLKAGGELYALQEKWFGTRMQLAEAIPSFS</sequence>
<dbReference type="InterPro" id="IPR001638">
    <property type="entry name" value="Solute-binding_3/MltF_N"/>
</dbReference>
<dbReference type="OrthoDB" id="9814231at2"/>
<dbReference type="Gene3D" id="3.40.190.10">
    <property type="entry name" value="Periplasmic binding protein-like II"/>
    <property type="match status" value="2"/>
</dbReference>
<proteinExistence type="predicted"/>
<evidence type="ECO:0000313" key="5">
    <source>
        <dbReference type="Proteomes" id="UP000305267"/>
    </source>
</evidence>
<dbReference type="EMBL" id="VDDA01000031">
    <property type="protein sequence ID" value="TNC07706.1"/>
    <property type="molecule type" value="Genomic_DNA"/>
</dbReference>
<accession>A0A5C4L7B2</accession>
<feature type="chain" id="PRO_5022921901" evidence="2">
    <location>
        <begin position="36"/>
        <end position="288"/>
    </location>
</feature>
<evidence type="ECO:0000256" key="1">
    <source>
        <dbReference type="ARBA" id="ARBA00022729"/>
    </source>
</evidence>
<dbReference type="PANTHER" id="PTHR35936">
    <property type="entry name" value="MEMBRANE-BOUND LYTIC MUREIN TRANSGLYCOSYLASE F"/>
    <property type="match status" value="1"/>
</dbReference>
<comment type="caution">
    <text evidence="4">The sequence shown here is derived from an EMBL/GenBank/DDBJ whole genome shotgun (WGS) entry which is preliminary data.</text>
</comment>
<evidence type="ECO:0000259" key="3">
    <source>
        <dbReference type="SMART" id="SM00062"/>
    </source>
</evidence>
<dbReference type="AlphaFoldDB" id="A0A5C4L7B2"/>
<dbReference type="Proteomes" id="UP000305267">
    <property type="component" value="Unassembled WGS sequence"/>
</dbReference>
<evidence type="ECO:0000256" key="2">
    <source>
        <dbReference type="SAM" id="SignalP"/>
    </source>
</evidence>
<reference evidence="4 5" key="1">
    <citation type="submission" date="2019-06" db="EMBL/GenBank/DDBJ databases">
        <title>Genome of Methylobacterium sp. 17Sr1-39.</title>
        <authorList>
            <person name="Seo T."/>
        </authorList>
    </citation>
    <scope>NUCLEOTIDE SEQUENCE [LARGE SCALE GENOMIC DNA]</scope>
    <source>
        <strain evidence="4 5">17Sr1-39</strain>
    </source>
</reference>
<dbReference type="InterPro" id="IPR006311">
    <property type="entry name" value="TAT_signal"/>
</dbReference>
<dbReference type="SMART" id="SM00062">
    <property type="entry name" value="PBPb"/>
    <property type="match status" value="1"/>
</dbReference>
<dbReference type="PROSITE" id="PS51318">
    <property type="entry name" value="TAT"/>
    <property type="match status" value="1"/>
</dbReference>
<name>A0A5C4L7B2_9HYPH</name>
<organism evidence="4 5">
    <name type="scientific">Methylobacterium terricola</name>
    <dbReference type="NCBI Taxonomy" id="2583531"/>
    <lineage>
        <taxon>Bacteria</taxon>
        <taxon>Pseudomonadati</taxon>
        <taxon>Pseudomonadota</taxon>
        <taxon>Alphaproteobacteria</taxon>
        <taxon>Hyphomicrobiales</taxon>
        <taxon>Methylobacteriaceae</taxon>
        <taxon>Methylobacterium</taxon>
    </lineage>
</organism>
<gene>
    <name evidence="4" type="ORF">FF100_31400</name>
</gene>
<dbReference type="Pfam" id="PF00497">
    <property type="entry name" value="SBP_bac_3"/>
    <property type="match status" value="1"/>
</dbReference>
<keyword evidence="1 2" id="KW-0732">Signal</keyword>
<dbReference type="PANTHER" id="PTHR35936:SF17">
    <property type="entry name" value="ARGININE-BINDING EXTRACELLULAR PROTEIN ARTP"/>
    <property type="match status" value="1"/>
</dbReference>
<evidence type="ECO:0000313" key="4">
    <source>
        <dbReference type="EMBL" id="TNC07706.1"/>
    </source>
</evidence>
<feature type="signal peptide" evidence="2">
    <location>
        <begin position="1"/>
        <end position="35"/>
    </location>
</feature>
<dbReference type="SUPFAM" id="SSF53850">
    <property type="entry name" value="Periplasmic binding protein-like II"/>
    <property type="match status" value="1"/>
</dbReference>
<protein>
    <submittedName>
        <fullName evidence="4">Transporter substrate-binding domain-containing protein</fullName>
    </submittedName>
</protein>
<feature type="domain" description="Solute-binding protein family 3/N-terminal" evidence="3">
    <location>
        <begin position="48"/>
        <end position="277"/>
    </location>
</feature>